<feature type="transmembrane region" description="Helical" evidence="8">
    <location>
        <begin position="250"/>
        <end position="269"/>
    </location>
</feature>
<evidence type="ECO:0000256" key="7">
    <source>
        <dbReference type="ARBA" id="ARBA00023136"/>
    </source>
</evidence>
<protein>
    <submittedName>
        <fullName evidence="10">Glycosyl transferase family protein</fullName>
    </submittedName>
</protein>
<feature type="transmembrane region" description="Helical" evidence="8">
    <location>
        <begin position="157"/>
        <end position="188"/>
    </location>
</feature>
<dbReference type="AlphaFoldDB" id="F4L5C6"/>
<sequence>MLCRKFTRQPMHTKTLLLVFFIVLKFVLQYFAIAPAYELQRDEYLHLDQARHLAWGYISVPPLTSWVSYLILLLGNGVFWVKFFPALFGALTIWLVWKTIEALNGGLFALCLSATAILCSALVRVNTLYQPNSVDYLCWTLVYYAFVRFVQTEKPRFLYLGAVAFALGFLNKYNIAFLALGLFPALLLTPTRKVFANRNLYLALGLALLLISPNLYWQYSNGFPVLHHMRELSERQLVNVDRADFFKEQILFFIGSVWMWVAGLVAFWLYRPFRPYRFLFFSFVFTMGLFVYFRAKGYYAIGLYPILHAFGALYLEQLLQKGWSAYLRPIALAFPVVIFGMMAQVVLPMRSPVEIIKHPEMYQSLGLLRWEDGKDHPLPQDFADMQGWKELAQKVDRAYAKLSHQHTLVLCDNYGQAGAINFYSKLGIQAVSMNADYINWIPLDKPIVNVILVQESGDEDPNREDEKPIFARVYRVGEIKNPYAREKGAKIYVLEGAKVPIAPILREDIAKEKRGE</sequence>
<evidence type="ECO:0000256" key="3">
    <source>
        <dbReference type="ARBA" id="ARBA00022676"/>
    </source>
</evidence>
<feature type="transmembrane region" description="Helical" evidence="8">
    <location>
        <begin position="276"/>
        <end position="293"/>
    </location>
</feature>
<keyword evidence="11" id="KW-1185">Reference proteome</keyword>
<dbReference type="GO" id="GO:0005886">
    <property type="term" value="C:plasma membrane"/>
    <property type="evidence" value="ECO:0007669"/>
    <property type="project" value="UniProtKB-SubCell"/>
</dbReference>
<dbReference type="InterPro" id="IPR038731">
    <property type="entry name" value="RgtA/B/C-like"/>
</dbReference>
<dbReference type="Proteomes" id="UP000008461">
    <property type="component" value="Chromosome"/>
</dbReference>
<feature type="transmembrane region" description="Helical" evidence="8">
    <location>
        <begin position="79"/>
        <end position="97"/>
    </location>
</feature>
<dbReference type="KEGG" id="hhy:Halhy_1921"/>
<keyword evidence="4 10" id="KW-0808">Transferase</keyword>
<dbReference type="PANTHER" id="PTHR33908">
    <property type="entry name" value="MANNOSYLTRANSFERASE YKCB-RELATED"/>
    <property type="match status" value="1"/>
</dbReference>
<feature type="domain" description="Glycosyltransferase RgtA/B/C/D-like" evidence="9">
    <location>
        <begin position="60"/>
        <end position="217"/>
    </location>
</feature>
<name>F4L5C6_HALH1</name>
<proteinExistence type="predicted"/>
<reference key="2">
    <citation type="submission" date="2011-04" db="EMBL/GenBank/DDBJ databases">
        <title>Complete sequence of chromosome of Haliscomenobacter hydrossis DSM 1100.</title>
        <authorList>
            <consortium name="US DOE Joint Genome Institute (JGI-PGF)"/>
            <person name="Lucas S."/>
            <person name="Han J."/>
            <person name="Lapidus A."/>
            <person name="Bruce D."/>
            <person name="Goodwin L."/>
            <person name="Pitluck S."/>
            <person name="Peters L."/>
            <person name="Kyrpides N."/>
            <person name="Mavromatis K."/>
            <person name="Ivanova N."/>
            <person name="Ovchinnikova G."/>
            <person name="Pagani I."/>
            <person name="Daligault H."/>
            <person name="Detter J.C."/>
            <person name="Han C."/>
            <person name="Land M."/>
            <person name="Hauser L."/>
            <person name="Markowitz V."/>
            <person name="Cheng J.-F."/>
            <person name="Hugenholtz P."/>
            <person name="Woyke T."/>
            <person name="Wu D."/>
            <person name="Verbarg S."/>
            <person name="Frueling A."/>
            <person name="Brambilla E."/>
            <person name="Klenk H.-P."/>
            <person name="Eisen J.A."/>
        </authorList>
    </citation>
    <scope>NUCLEOTIDE SEQUENCE</scope>
    <source>
        <strain>DSM 1100</strain>
    </source>
</reference>
<keyword evidence="3" id="KW-0328">Glycosyltransferase</keyword>
<organism evidence="10 11">
    <name type="scientific">Haliscomenobacter hydrossis (strain ATCC 27775 / DSM 1100 / LMG 10767 / O)</name>
    <dbReference type="NCBI Taxonomy" id="760192"/>
    <lineage>
        <taxon>Bacteria</taxon>
        <taxon>Pseudomonadati</taxon>
        <taxon>Bacteroidota</taxon>
        <taxon>Saprospiria</taxon>
        <taxon>Saprospirales</taxon>
        <taxon>Haliscomenobacteraceae</taxon>
        <taxon>Haliscomenobacter</taxon>
    </lineage>
</organism>
<feature type="transmembrane region" description="Helical" evidence="8">
    <location>
        <begin position="53"/>
        <end position="72"/>
    </location>
</feature>
<feature type="transmembrane region" description="Helical" evidence="8">
    <location>
        <begin position="327"/>
        <end position="347"/>
    </location>
</feature>
<feature type="transmembrane region" description="Helical" evidence="8">
    <location>
        <begin position="15"/>
        <end position="33"/>
    </location>
</feature>
<dbReference type="InterPro" id="IPR050297">
    <property type="entry name" value="LipidA_mod_glycosyltrf_83"/>
</dbReference>
<evidence type="ECO:0000256" key="8">
    <source>
        <dbReference type="SAM" id="Phobius"/>
    </source>
</evidence>
<dbReference type="eggNOG" id="COG1807">
    <property type="taxonomic scope" value="Bacteria"/>
</dbReference>
<keyword evidence="2" id="KW-1003">Cell membrane</keyword>
<dbReference type="HOGENOM" id="CLU_037625_0_0_10"/>
<accession>F4L5C6</accession>
<feature type="transmembrane region" description="Helical" evidence="8">
    <location>
        <begin position="134"/>
        <end position="151"/>
    </location>
</feature>
<evidence type="ECO:0000313" key="10">
    <source>
        <dbReference type="EMBL" id="AEE49806.1"/>
    </source>
</evidence>
<evidence type="ECO:0000256" key="6">
    <source>
        <dbReference type="ARBA" id="ARBA00022989"/>
    </source>
</evidence>
<evidence type="ECO:0000313" key="11">
    <source>
        <dbReference type="Proteomes" id="UP000008461"/>
    </source>
</evidence>
<keyword evidence="6 8" id="KW-1133">Transmembrane helix</keyword>
<reference evidence="10 11" key="1">
    <citation type="journal article" date="2011" name="Stand. Genomic Sci.">
        <title>Complete genome sequence of Haliscomenobacter hydrossis type strain (O).</title>
        <authorList>
            <consortium name="US DOE Joint Genome Institute (JGI-PGF)"/>
            <person name="Daligault H."/>
            <person name="Lapidus A."/>
            <person name="Zeytun A."/>
            <person name="Nolan M."/>
            <person name="Lucas S."/>
            <person name="Del Rio T.G."/>
            <person name="Tice H."/>
            <person name="Cheng J.F."/>
            <person name="Tapia R."/>
            <person name="Han C."/>
            <person name="Goodwin L."/>
            <person name="Pitluck S."/>
            <person name="Liolios K."/>
            <person name="Pagani I."/>
            <person name="Ivanova N."/>
            <person name="Huntemann M."/>
            <person name="Mavromatis K."/>
            <person name="Mikhailova N."/>
            <person name="Pati A."/>
            <person name="Chen A."/>
            <person name="Palaniappan K."/>
            <person name="Land M."/>
            <person name="Hauser L."/>
            <person name="Brambilla E.M."/>
            <person name="Rohde M."/>
            <person name="Verbarg S."/>
            <person name="Goker M."/>
            <person name="Bristow J."/>
            <person name="Eisen J.A."/>
            <person name="Markowitz V."/>
            <person name="Hugenholtz P."/>
            <person name="Kyrpides N.C."/>
            <person name="Klenk H.P."/>
            <person name="Woyke T."/>
        </authorList>
    </citation>
    <scope>NUCLEOTIDE SEQUENCE [LARGE SCALE GENOMIC DNA]</scope>
    <source>
        <strain evidence="11">ATCC 27775 / DSM 1100 / LMG 10767 / O</strain>
    </source>
</reference>
<comment type="subcellular location">
    <subcellularLocation>
        <location evidence="1">Cell membrane</location>
        <topology evidence="1">Multi-pass membrane protein</topology>
    </subcellularLocation>
</comment>
<dbReference type="Pfam" id="PF13231">
    <property type="entry name" value="PMT_2"/>
    <property type="match status" value="1"/>
</dbReference>
<evidence type="ECO:0000256" key="1">
    <source>
        <dbReference type="ARBA" id="ARBA00004651"/>
    </source>
</evidence>
<feature type="transmembrane region" description="Helical" evidence="8">
    <location>
        <begin position="103"/>
        <end position="122"/>
    </location>
</feature>
<feature type="transmembrane region" description="Helical" evidence="8">
    <location>
        <begin position="299"/>
        <end position="315"/>
    </location>
</feature>
<gene>
    <name evidence="10" type="ordered locus">Halhy_1921</name>
</gene>
<dbReference type="EMBL" id="CP002691">
    <property type="protein sequence ID" value="AEE49806.1"/>
    <property type="molecule type" value="Genomic_DNA"/>
</dbReference>
<evidence type="ECO:0000256" key="2">
    <source>
        <dbReference type="ARBA" id="ARBA00022475"/>
    </source>
</evidence>
<dbReference type="GO" id="GO:0016763">
    <property type="term" value="F:pentosyltransferase activity"/>
    <property type="evidence" value="ECO:0007669"/>
    <property type="project" value="TreeGrafter"/>
</dbReference>
<dbReference type="GO" id="GO:0009103">
    <property type="term" value="P:lipopolysaccharide biosynthetic process"/>
    <property type="evidence" value="ECO:0007669"/>
    <property type="project" value="UniProtKB-ARBA"/>
</dbReference>
<evidence type="ECO:0000259" key="9">
    <source>
        <dbReference type="Pfam" id="PF13231"/>
    </source>
</evidence>
<evidence type="ECO:0000256" key="5">
    <source>
        <dbReference type="ARBA" id="ARBA00022692"/>
    </source>
</evidence>
<dbReference type="PANTHER" id="PTHR33908:SF11">
    <property type="entry name" value="MEMBRANE PROTEIN"/>
    <property type="match status" value="1"/>
</dbReference>
<feature type="transmembrane region" description="Helical" evidence="8">
    <location>
        <begin position="200"/>
        <end position="219"/>
    </location>
</feature>
<keyword evidence="5 8" id="KW-0812">Transmembrane</keyword>
<keyword evidence="7 8" id="KW-0472">Membrane</keyword>
<evidence type="ECO:0000256" key="4">
    <source>
        <dbReference type="ARBA" id="ARBA00022679"/>
    </source>
</evidence>